<evidence type="ECO:0008006" key="4">
    <source>
        <dbReference type="Google" id="ProtNLM"/>
    </source>
</evidence>
<keyword evidence="1" id="KW-0812">Transmembrane</keyword>
<gene>
    <name evidence="2" type="ORF">JOM49_003926</name>
</gene>
<keyword evidence="1" id="KW-0472">Membrane</keyword>
<dbReference type="Proteomes" id="UP000741013">
    <property type="component" value="Unassembled WGS sequence"/>
</dbReference>
<keyword evidence="1" id="KW-1133">Transmembrane helix</keyword>
<feature type="transmembrane region" description="Helical" evidence="1">
    <location>
        <begin position="6"/>
        <end position="24"/>
    </location>
</feature>
<organism evidence="2 3">
    <name type="scientific">Amycolatopsis magusensis</name>
    <dbReference type="NCBI Taxonomy" id="882444"/>
    <lineage>
        <taxon>Bacteria</taxon>
        <taxon>Bacillati</taxon>
        <taxon>Actinomycetota</taxon>
        <taxon>Actinomycetes</taxon>
        <taxon>Pseudonocardiales</taxon>
        <taxon>Pseudonocardiaceae</taxon>
        <taxon>Amycolatopsis</taxon>
    </lineage>
</organism>
<evidence type="ECO:0000256" key="1">
    <source>
        <dbReference type="SAM" id="Phobius"/>
    </source>
</evidence>
<dbReference type="RefSeq" id="WP_209665718.1">
    <property type="nucleotide sequence ID" value="NZ_JAGGMS010000001.1"/>
</dbReference>
<evidence type="ECO:0000313" key="3">
    <source>
        <dbReference type="Proteomes" id="UP000741013"/>
    </source>
</evidence>
<accession>A0ABS4PSK9</accession>
<name>A0ABS4PSK9_9PSEU</name>
<protein>
    <recommendedName>
        <fullName evidence="4">DUF4129 domain-containing protein</fullName>
    </recommendedName>
</protein>
<evidence type="ECO:0000313" key="2">
    <source>
        <dbReference type="EMBL" id="MBP2182400.1"/>
    </source>
</evidence>
<comment type="caution">
    <text evidence="2">The sequence shown here is derived from an EMBL/GenBank/DDBJ whole genome shotgun (WGS) entry which is preliminary data.</text>
</comment>
<proteinExistence type="predicted"/>
<dbReference type="EMBL" id="JAGGMS010000001">
    <property type="protein sequence ID" value="MBP2182400.1"/>
    <property type="molecule type" value="Genomic_DNA"/>
</dbReference>
<sequence>MGVVLLYGLVAIAPTVLFWLLLRVPRLTRLVRQRFFPRPLPPPHPPVENLVADLRRVHRLLAAYGPGTPAARRTGTRQAYDALLAQACTAVEVPHRLDTLPEGMDRELERLRLEHALRTAGLPIP</sequence>
<keyword evidence="3" id="KW-1185">Reference proteome</keyword>
<reference evidence="2 3" key="1">
    <citation type="submission" date="2021-03" db="EMBL/GenBank/DDBJ databases">
        <title>Sequencing the genomes of 1000 actinobacteria strains.</title>
        <authorList>
            <person name="Klenk H.-P."/>
        </authorList>
    </citation>
    <scope>NUCLEOTIDE SEQUENCE [LARGE SCALE GENOMIC DNA]</scope>
    <source>
        <strain evidence="2 3">DSM 45510</strain>
    </source>
</reference>